<dbReference type="PATRIC" id="fig|29536.5.peg.130"/>
<dbReference type="Gene3D" id="3.40.50.1820">
    <property type="entry name" value="alpha/beta hydrolase"/>
    <property type="match status" value="1"/>
</dbReference>
<dbReference type="AlphaFoldDB" id="A0A199XVG1"/>
<dbReference type="PANTHER" id="PTHR48098">
    <property type="entry name" value="ENTEROCHELIN ESTERASE-RELATED"/>
    <property type="match status" value="1"/>
</dbReference>
<keyword evidence="2" id="KW-0858">Xylan degradation</keyword>
<dbReference type="Pfam" id="PF00756">
    <property type="entry name" value="Esterase"/>
    <property type="match status" value="1"/>
</dbReference>
<dbReference type="PANTHER" id="PTHR48098:SF6">
    <property type="entry name" value="FERRI-BACILLIBACTIN ESTERASE BESA"/>
    <property type="match status" value="1"/>
</dbReference>
<keyword evidence="1" id="KW-0732">Signal</keyword>
<gene>
    <name evidence="2" type="primary">xynZ</name>
    <name evidence="2" type="ORF">FLB_01260</name>
</gene>
<dbReference type="SUPFAM" id="SSF53474">
    <property type="entry name" value="alpha/beta-Hydrolases"/>
    <property type="match status" value="1"/>
</dbReference>
<dbReference type="GO" id="GO:0031176">
    <property type="term" value="F:endo-1,4-beta-xylanase activity"/>
    <property type="evidence" value="ECO:0007669"/>
    <property type="project" value="UniProtKB-EC"/>
</dbReference>
<protein>
    <submittedName>
        <fullName evidence="2">Endo-1,4-beta-xylanase Z</fullName>
        <ecNumber evidence="2">3.2.1.8</ecNumber>
    </submittedName>
</protein>
<feature type="chain" id="PRO_5008287021" evidence="1">
    <location>
        <begin position="24"/>
        <end position="277"/>
    </location>
</feature>
<keyword evidence="2" id="KW-0624">Polysaccharide degradation</keyword>
<evidence type="ECO:0000313" key="3">
    <source>
        <dbReference type="Proteomes" id="UP000093807"/>
    </source>
</evidence>
<keyword evidence="2" id="KW-0326">Glycosidase</keyword>
<dbReference type="InterPro" id="IPR000801">
    <property type="entry name" value="Esterase-like"/>
</dbReference>
<organism evidence="2 3">
    <name type="scientific">Flavobacterium succinicans</name>
    <dbReference type="NCBI Taxonomy" id="29536"/>
    <lineage>
        <taxon>Bacteria</taxon>
        <taxon>Pseudomonadati</taxon>
        <taxon>Bacteroidota</taxon>
        <taxon>Flavobacteriia</taxon>
        <taxon>Flavobacteriales</taxon>
        <taxon>Flavobacteriaceae</taxon>
        <taxon>Flavobacterium</taxon>
    </lineage>
</organism>
<dbReference type="InterPro" id="IPR029058">
    <property type="entry name" value="AB_hydrolase_fold"/>
</dbReference>
<keyword evidence="2" id="KW-0378">Hydrolase</keyword>
<reference evidence="2 3" key="1">
    <citation type="submission" date="2016-06" db="EMBL/GenBank/DDBJ databases">
        <title>Draft genome sequence of Flavobacterium succinicans strain DD5b.</title>
        <authorList>
            <person name="Poehlein A."/>
            <person name="Daniel R."/>
            <person name="Simeonova D.D."/>
        </authorList>
    </citation>
    <scope>NUCLEOTIDE SEQUENCE [LARGE SCALE GENOMIC DNA]</scope>
    <source>
        <strain evidence="2 3">DD5b</strain>
    </source>
</reference>
<name>A0A199XVG1_9FLAO</name>
<feature type="signal peptide" evidence="1">
    <location>
        <begin position="1"/>
        <end position="23"/>
    </location>
</feature>
<dbReference type="Proteomes" id="UP000093807">
    <property type="component" value="Unassembled WGS sequence"/>
</dbReference>
<evidence type="ECO:0000256" key="1">
    <source>
        <dbReference type="SAM" id="SignalP"/>
    </source>
</evidence>
<proteinExistence type="predicted"/>
<accession>A0A199XVG1</accession>
<evidence type="ECO:0000313" key="2">
    <source>
        <dbReference type="EMBL" id="OAZ05432.1"/>
    </source>
</evidence>
<keyword evidence="3" id="KW-1185">Reference proteome</keyword>
<dbReference type="EC" id="3.2.1.8" evidence="2"/>
<sequence length="277" mass="31729">MYPQNSIMSKKTILFFCFFFLVAKGWTQETTASAQVSTFSIVSPELQTTKKIWLYLPKNYSPSKKKYSVIYMPDAQNLFDAKTSYSGEWNIDEKLDSLRAQVIVVGIEHGNEKRLEELTPYPHEKYGGGKANQYLDFIVNTLKPSIDKKYRTKTDKTHTLIIGSSLGGLTAFYATLKYPEVFGKAGVFSPAFWINRKDIIALTEQTQKIKAKYYFLCGDKEGDDDSMVKDLNTMENIINTKRCSCKHLNKKTIIKGGQHNEKLWRDGFVKALLWLGY</sequence>
<keyword evidence="2" id="KW-0119">Carbohydrate metabolism</keyword>
<dbReference type="EMBL" id="JMTM01000006">
    <property type="protein sequence ID" value="OAZ05432.1"/>
    <property type="molecule type" value="Genomic_DNA"/>
</dbReference>
<dbReference type="InterPro" id="IPR050583">
    <property type="entry name" value="Mycobacterial_A85_antigen"/>
</dbReference>
<dbReference type="GO" id="GO:0045493">
    <property type="term" value="P:xylan catabolic process"/>
    <property type="evidence" value="ECO:0007669"/>
    <property type="project" value="UniProtKB-KW"/>
</dbReference>
<comment type="caution">
    <text evidence="2">The sequence shown here is derived from an EMBL/GenBank/DDBJ whole genome shotgun (WGS) entry which is preliminary data.</text>
</comment>